<dbReference type="OrthoDB" id="9790390at2"/>
<evidence type="ECO:0000259" key="9">
    <source>
        <dbReference type="PROSITE" id="PS51352"/>
    </source>
</evidence>
<feature type="site" description="Contributes to redox potential value" evidence="7">
    <location>
        <position position="25"/>
    </location>
</feature>
<evidence type="ECO:0000256" key="8">
    <source>
        <dbReference type="PIRSR" id="PIRSR000077-4"/>
    </source>
</evidence>
<proteinExistence type="inferred from homology"/>
<dbReference type="CDD" id="cd02947">
    <property type="entry name" value="TRX_family"/>
    <property type="match status" value="1"/>
</dbReference>
<feature type="active site" description="Nucleophile" evidence="7">
    <location>
        <position position="26"/>
    </location>
</feature>
<dbReference type="InterPro" id="IPR036249">
    <property type="entry name" value="Thioredoxin-like_sf"/>
</dbReference>
<keyword evidence="2" id="KW-0813">Transport</keyword>
<organism evidence="10 11">
    <name type="scientific">Croceitalea dokdonensis DOKDO 023</name>
    <dbReference type="NCBI Taxonomy" id="1300341"/>
    <lineage>
        <taxon>Bacteria</taxon>
        <taxon>Pseudomonadati</taxon>
        <taxon>Bacteroidota</taxon>
        <taxon>Flavobacteriia</taxon>
        <taxon>Flavobacteriales</taxon>
        <taxon>Flavobacteriaceae</taxon>
        <taxon>Croceitalea</taxon>
    </lineage>
</organism>
<dbReference type="PROSITE" id="PS00194">
    <property type="entry name" value="THIOREDOXIN_1"/>
    <property type="match status" value="1"/>
</dbReference>
<name>A0A0P7AFS1_9FLAO</name>
<evidence type="ECO:0000256" key="2">
    <source>
        <dbReference type="ARBA" id="ARBA00022448"/>
    </source>
</evidence>
<dbReference type="PANTHER" id="PTHR45663">
    <property type="entry name" value="GEO12009P1"/>
    <property type="match status" value="1"/>
</dbReference>
<dbReference type="PIRSF" id="PIRSF000077">
    <property type="entry name" value="Thioredoxin"/>
    <property type="match status" value="1"/>
</dbReference>
<evidence type="ECO:0000313" key="11">
    <source>
        <dbReference type="Proteomes" id="UP000050280"/>
    </source>
</evidence>
<keyword evidence="11" id="KW-1185">Reference proteome</keyword>
<comment type="similarity">
    <text evidence="1">Belongs to the thioredoxin family.</text>
</comment>
<sequence length="97" mass="10812">MANFLDIISGDKPVLVDFYATWCGPCQTMMPILDKVKQELGERAKIIKIDVDKNQALAAKYQVRGVPTLMLFKEGKQLWRQSGVVQADALVSLLQSS</sequence>
<feature type="disulfide bond" description="Redox-active" evidence="8">
    <location>
        <begin position="23"/>
        <end position="26"/>
    </location>
</feature>
<keyword evidence="3" id="KW-0249">Electron transport</keyword>
<protein>
    <recommendedName>
        <fullName evidence="6">Thioredoxin</fullName>
    </recommendedName>
</protein>
<feature type="active site" description="Nucleophile" evidence="7">
    <location>
        <position position="23"/>
    </location>
</feature>
<gene>
    <name evidence="10" type="ORF">I595_1846</name>
</gene>
<keyword evidence="5 8" id="KW-0676">Redox-active center</keyword>
<dbReference type="PRINTS" id="PR00421">
    <property type="entry name" value="THIOREDOXIN"/>
</dbReference>
<dbReference type="InterPro" id="IPR005746">
    <property type="entry name" value="Thioredoxin"/>
</dbReference>
<evidence type="ECO:0000256" key="7">
    <source>
        <dbReference type="PIRSR" id="PIRSR000077-1"/>
    </source>
</evidence>
<evidence type="ECO:0000256" key="1">
    <source>
        <dbReference type="ARBA" id="ARBA00008987"/>
    </source>
</evidence>
<comment type="caution">
    <text evidence="10">The sequence shown here is derived from an EMBL/GenBank/DDBJ whole genome shotgun (WGS) entry which is preliminary data.</text>
</comment>
<dbReference type="STRING" id="1300341.I595_1846"/>
<reference evidence="10 11" key="1">
    <citation type="submission" date="2015-09" db="EMBL/GenBank/DDBJ databases">
        <title>Genome sequence of the marine flavobacterium Croceitalea dokdonensis DOKDO 023 that contains proton- and sodium-pumping rhodopsins.</title>
        <authorList>
            <person name="Kwon S.-K."/>
            <person name="Lee H.K."/>
            <person name="Kwak M.-J."/>
            <person name="Kim J.F."/>
        </authorList>
    </citation>
    <scope>NUCLEOTIDE SEQUENCE [LARGE SCALE GENOMIC DNA]</scope>
    <source>
        <strain evidence="10 11">DOKDO 023</strain>
    </source>
</reference>
<dbReference type="RefSeq" id="WP_054558976.1">
    <property type="nucleotide sequence ID" value="NZ_LDJX01000003.1"/>
</dbReference>
<keyword evidence="4 8" id="KW-1015">Disulfide bond</keyword>
<dbReference type="PATRIC" id="fig|1300341.3.peg.2035"/>
<evidence type="ECO:0000313" key="10">
    <source>
        <dbReference type="EMBL" id="KPM32197.1"/>
    </source>
</evidence>
<dbReference type="PANTHER" id="PTHR45663:SF11">
    <property type="entry name" value="GEO12009P1"/>
    <property type="match status" value="1"/>
</dbReference>
<dbReference type="NCBIfam" id="TIGR01068">
    <property type="entry name" value="thioredoxin"/>
    <property type="match status" value="1"/>
</dbReference>
<dbReference type="InterPro" id="IPR017937">
    <property type="entry name" value="Thioredoxin_CS"/>
</dbReference>
<evidence type="ECO:0000256" key="6">
    <source>
        <dbReference type="NCBIfam" id="TIGR01068"/>
    </source>
</evidence>
<dbReference type="GO" id="GO:0005829">
    <property type="term" value="C:cytosol"/>
    <property type="evidence" value="ECO:0007669"/>
    <property type="project" value="TreeGrafter"/>
</dbReference>
<evidence type="ECO:0000256" key="3">
    <source>
        <dbReference type="ARBA" id="ARBA00022982"/>
    </source>
</evidence>
<dbReference type="FunFam" id="3.40.30.10:FF:000001">
    <property type="entry name" value="Thioredoxin"/>
    <property type="match status" value="1"/>
</dbReference>
<evidence type="ECO:0000256" key="5">
    <source>
        <dbReference type="ARBA" id="ARBA00023284"/>
    </source>
</evidence>
<dbReference type="Pfam" id="PF00085">
    <property type="entry name" value="Thioredoxin"/>
    <property type="match status" value="1"/>
</dbReference>
<feature type="site" description="Deprotonates C-terminal active site Cys" evidence="7">
    <location>
        <position position="17"/>
    </location>
</feature>
<feature type="site" description="Contributes to redox potential value" evidence="7">
    <location>
        <position position="24"/>
    </location>
</feature>
<evidence type="ECO:0000256" key="4">
    <source>
        <dbReference type="ARBA" id="ARBA00023157"/>
    </source>
</evidence>
<dbReference type="GO" id="GO:0045454">
    <property type="term" value="P:cell redox homeostasis"/>
    <property type="evidence" value="ECO:0007669"/>
    <property type="project" value="TreeGrafter"/>
</dbReference>
<feature type="domain" description="Thioredoxin" evidence="9">
    <location>
        <begin position="1"/>
        <end position="97"/>
    </location>
</feature>
<dbReference type="GO" id="GO:0015035">
    <property type="term" value="F:protein-disulfide reductase activity"/>
    <property type="evidence" value="ECO:0007669"/>
    <property type="project" value="UniProtKB-UniRule"/>
</dbReference>
<dbReference type="AlphaFoldDB" id="A0A0P7AFS1"/>
<dbReference type="EMBL" id="LDJX01000003">
    <property type="protein sequence ID" value="KPM32197.1"/>
    <property type="molecule type" value="Genomic_DNA"/>
</dbReference>
<dbReference type="Gene3D" id="3.40.30.10">
    <property type="entry name" value="Glutaredoxin"/>
    <property type="match status" value="1"/>
</dbReference>
<dbReference type="PROSITE" id="PS51352">
    <property type="entry name" value="THIOREDOXIN_2"/>
    <property type="match status" value="1"/>
</dbReference>
<accession>A0A0P7AFS1</accession>
<dbReference type="SUPFAM" id="SSF52833">
    <property type="entry name" value="Thioredoxin-like"/>
    <property type="match status" value="1"/>
</dbReference>
<dbReference type="Proteomes" id="UP000050280">
    <property type="component" value="Unassembled WGS sequence"/>
</dbReference>
<dbReference type="InterPro" id="IPR013766">
    <property type="entry name" value="Thioredoxin_domain"/>
</dbReference>